<name>A0A1N6GTB2_9BACT</name>
<proteinExistence type="predicted"/>
<dbReference type="Proteomes" id="UP000185003">
    <property type="component" value="Unassembled WGS sequence"/>
</dbReference>
<keyword evidence="2" id="KW-1185">Reference proteome</keyword>
<organism evidence="1 2">
    <name type="scientific">Chitinophaga niabensis</name>
    <dbReference type="NCBI Taxonomy" id="536979"/>
    <lineage>
        <taxon>Bacteria</taxon>
        <taxon>Pseudomonadati</taxon>
        <taxon>Bacteroidota</taxon>
        <taxon>Chitinophagia</taxon>
        <taxon>Chitinophagales</taxon>
        <taxon>Chitinophagaceae</taxon>
        <taxon>Chitinophaga</taxon>
    </lineage>
</organism>
<dbReference type="AlphaFoldDB" id="A0A1N6GTB2"/>
<reference evidence="1 2" key="1">
    <citation type="submission" date="2016-11" db="EMBL/GenBank/DDBJ databases">
        <authorList>
            <person name="Jaros S."/>
            <person name="Januszkiewicz K."/>
            <person name="Wedrychowicz H."/>
        </authorList>
    </citation>
    <scope>NUCLEOTIDE SEQUENCE [LARGE SCALE GENOMIC DNA]</scope>
    <source>
        <strain evidence="1 2">DSM 24787</strain>
    </source>
</reference>
<protein>
    <submittedName>
        <fullName evidence="1">Uncharacterized protein</fullName>
    </submittedName>
</protein>
<gene>
    <name evidence="1" type="ORF">SAMN04488055_2964</name>
</gene>
<sequence length="35" mass="3996">MVLAYVQYVQNVAIDNMRTTRYGTAKGGSKHPRRI</sequence>
<accession>A0A1N6GTB2</accession>
<evidence type="ECO:0000313" key="2">
    <source>
        <dbReference type="Proteomes" id="UP000185003"/>
    </source>
</evidence>
<evidence type="ECO:0000313" key="1">
    <source>
        <dbReference type="EMBL" id="SIO10766.1"/>
    </source>
</evidence>
<dbReference type="EMBL" id="FSRA01000001">
    <property type="protein sequence ID" value="SIO10766.1"/>
    <property type="molecule type" value="Genomic_DNA"/>
</dbReference>